<dbReference type="OrthoDB" id="5497289at2"/>
<dbReference type="GO" id="GO:0050135">
    <property type="term" value="F:NADP+ nucleosidase activity"/>
    <property type="evidence" value="ECO:0007669"/>
    <property type="project" value="InterPro"/>
</dbReference>
<dbReference type="SUPFAM" id="SSF48452">
    <property type="entry name" value="TPR-like"/>
    <property type="match status" value="1"/>
</dbReference>
<evidence type="ECO:0000259" key="3">
    <source>
        <dbReference type="Pfam" id="PF10137"/>
    </source>
</evidence>
<dbReference type="Proteomes" id="UP000184364">
    <property type="component" value="Unassembled WGS sequence"/>
</dbReference>
<dbReference type="RefSeq" id="WP_073291213.1">
    <property type="nucleotide sequence ID" value="NZ_FRAV01000005.1"/>
</dbReference>
<reference evidence="5" key="1">
    <citation type="submission" date="2016-11" db="EMBL/GenBank/DDBJ databases">
        <authorList>
            <person name="Varghese N."/>
            <person name="Submissions S."/>
        </authorList>
    </citation>
    <scope>NUCLEOTIDE SEQUENCE [LARGE SCALE GENOMIC DNA]</scope>
    <source>
        <strain evidence="5">DSM 26899</strain>
    </source>
</reference>
<dbReference type="AlphaFoldDB" id="A0A1M6TA13"/>
<dbReference type="PANTHER" id="PTHR12558">
    <property type="entry name" value="CELL DIVISION CYCLE 16,23,27"/>
    <property type="match status" value="1"/>
</dbReference>
<dbReference type="Gene3D" id="1.25.40.10">
    <property type="entry name" value="Tetratricopeptide repeat domain"/>
    <property type="match status" value="1"/>
</dbReference>
<dbReference type="InterPro" id="IPR011990">
    <property type="entry name" value="TPR-like_helical_dom_sf"/>
</dbReference>
<dbReference type="EMBL" id="FRAV01000005">
    <property type="protein sequence ID" value="SHK53823.1"/>
    <property type="molecule type" value="Genomic_DNA"/>
</dbReference>
<dbReference type="PANTHER" id="PTHR12558:SF13">
    <property type="entry name" value="CELL DIVISION CYCLE PROTEIN 27 HOMOLOG"/>
    <property type="match status" value="1"/>
</dbReference>
<evidence type="ECO:0000256" key="2">
    <source>
        <dbReference type="SAM" id="Coils"/>
    </source>
</evidence>
<gene>
    <name evidence="4" type="ORF">SAMN05444267_100529</name>
</gene>
<evidence type="ECO:0000313" key="5">
    <source>
        <dbReference type="Proteomes" id="UP000184364"/>
    </source>
</evidence>
<keyword evidence="5" id="KW-1185">Reference proteome</keyword>
<keyword evidence="2" id="KW-0175">Coiled coil</keyword>
<feature type="coiled-coil region" evidence="2">
    <location>
        <begin position="452"/>
        <end position="480"/>
    </location>
</feature>
<accession>A0A1M6TA13</accession>
<dbReference type="Pfam" id="PF10137">
    <property type="entry name" value="CAP12-PCTIR_TIR"/>
    <property type="match status" value="1"/>
</dbReference>
<evidence type="ECO:0000256" key="1">
    <source>
        <dbReference type="PROSITE-ProRule" id="PRU00339"/>
    </source>
</evidence>
<proteinExistence type="predicted"/>
<evidence type="ECO:0000313" key="4">
    <source>
        <dbReference type="EMBL" id="SHK53823.1"/>
    </source>
</evidence>
<dbReference type="InterPro" id="IPR019734">
    <property type="entry name" value="TPR_rpt"/>
</dbReference>
<dbReference type="InterPro" id="IPR019302">
    <property type="entry name" value="CAP12/PCTIR_TIR_dom"/>
</dbReference>
<dbReference type="SMART" id="SM00028">
    <property type="entry name" value="TPR"/>
    <property type="match status" value="4"/>
</dbReference>
<feature type="domain" description="CD-NTase-associated protein 12/Pycsar effector protein TIR" evidence="3">
    <location>
        <begin position="5"/>
        <end position="124"/>
    </location>
</feature>
<protein>
    <submittedName>
        <fullName evidence="4">Tetratricopeptide repeat-containing protein</fullName>
    </submittedName>
</protein>
<name>A0A1M6TA13_9FLAO</name>
<feature type="repeat" description="TPR" evidence="1">
    <location>
        <begin position="377"/>
        <end position="410"/>
    </location>
</feature>
<sequence length="495" mass="56506">MRKPKLFVGSSVEGLSVAYAIQDNLQYTSECTVWDQGVFNLSESSLESLIKTLNESDFGVFVFTPDDYIKIRGKSHLAIRDNVLFELGLFIGRLGRERSFIVVPDNKTFHLPTDLIGLTPAKYEATRSDNNLRAGTGSASHNIRDAINKLGVLDKSTSNSELEQKSETQSDASKQVSWVEDYIINKDYDTAIKKISAEIKKEKDILNKLNLKGCLCDIEYTKNPLKGVELYEKFISTNINSSIPYQHFASTLIQNNLIAKALEIIERGIKNSENKIRLSIMKANCLSSLDKDNDAIKFLQEQKNILNSPEFQLKLASLLDKTGQKNEALLEYLDGYKLDPKNEKLLSEFAKVCYDTDHKKVSLLLYQDLVNISKDNSTYWTLMGNSYMDLDFYNSALQSYEKANELSEGKQAWILANIGNLYNNKKFYKKAENHLNESLKIENKSDYTLNRLSQVYKSINDEEEKINEILKEAKVTLNNEFKKDEIKYEDNHKSL</sequence>
<dbReference type="Pfam" id="PF13429">
    <property type="entry name" value="TPR_15"/>
    <property type="match status" value="1"/>
</dbReference>
<keyword evidence="1" id="KW-0802">TPR repeat</keyword>
<organism evidence="4 5">
    <name type="scientific">Chryseobacterium polytrichastri</name>
    <dbReference type="NCBI Taxonomy" id="1302687"/>
    <lineage>
        <taxon>Bacteria</taxon>
        <taxon>Pseudomonadati</taxon>
        <taxon>Bacteroidota</taxon>
        <taxon>Flavobacteriia</taxon>
        <taxon>Flavobacteriales</taxon>
        <taxon>Weeksellaceae</taxon>
        <taxon>Chryseobacterium group</taxon>
        <taxon>Chryseobacterium</taxon>
    </lineage>
</organism>
<dbReference type="PROSITE" id="PS50005">
    <property type="entry name" value="TPR"/>
    <property type="match status" value="1"/>
</dbReference>